<dbReference type="InterPro" id="IPR051249">
    <property type="entry name" value="NLRP_Inflammasome"/>
</dbReference>
<gene>
    <name evidence="9 10" type="primary">LOC113051882</name>
</gene>
<evidence type="ECO:0000259" key="7">
    <source>
        <dbReference type="PROSITE" id="PS50824"/>
    </source>
</evidence>
<proteinExistence type="predicted"/>
<feature type="region of interest" description="Disordered" evidence="6">
    <location>
        <begin position="80"/>
        <end position="110"/>
    </location>
</feature>
<dbReference type="InterPro" id="IPR011029">
    <property type="entry name" value="DEATH-like_dom_sf"/>
</dbReference>
<feature type="compositionally biased region" description="Basic and acidic residues" evidence="6">
    <location>
        <begin position="81"/>
        <end position="99"/>
    </location>
</feature>
<evidence type="ECO:0000256" key="6">
    <source>
        <dbReference type="SAM" id="MobiDB-lite"/>
    </source>
</evidence>
<dbReference type="GO" id="GO:0042981">
    <property type="term" value="P:regulation of apoptotic process"/>
    <property type="evidence" value="ECO:0007669"/>
    <property type="project" value="InterPro"/>
</dbReference>
<dbReference type="Pfam" id="PF02758">
    <property type="entry name" value="PYRIN"/>
    <property type="match status" value="1"/>
</dbReference>
<dbReference type="RefSeq" id="XP_026071832.1">
    <property type="nucleotide sequence ID" value="XM_026216047.1"/>
</dbReference>
<name>A0A6P6KL54_CARAU</name>
<dbReference type="GO" id="GO:0045087">
    <property type="term" value="P:innate immune response"/>
    <property type="evidence" value="ECO:0007669"/>
    <property type="project" value="UniProtKB-KW"/>
</dbReference>
<protein>
    <submittedName>
        <fullName evidence="9 10">Apoptosis-associated speck-like protein containing a CARD</fullName>
    </submittedName>
</protein>
<sequence length="195" mass="22005">MAVHEILLDCLENLDSDELKIFKWHLTQGVNEFAKIPKSQLENEPRCAIVECMINRFQTDGAGELTLLVLKKMNQMNSAKELQEKLGKKEDSLQSKHTAEAGTAQKQEGCKPGAEFVEKHRTDLINGVSLVDPIADDMKPLIGDEKYHIILNSGTRPAQMRALMNFLTSARLKDQLYQSLLKHERFLVEDLQSSG</sequence>
<feature type="domain" description="Pyrin" evidence="7">
    <location>
        <begin position="1"/>
        <end position="88"/>
    </location>
</feature>
<dbReference type="OrthoDB" id="8888059at2759"/>
<dbReference type="Gene3D" id="1.10.533.10">
    <property type="entry name" value="Death Domain, Fas"/>
    <property type="match status" value="2"/>
</dbReference>
<evidence type="ECO:0000256" key="3">
    <source>
        <dbReference type="ARBA" id="ARBA00022588"/>
    </source>
</evidence>
<dbReference type="InterPro" id="IPR001315">
    <property type="entry name" value="CARD"/>
</dbReference>
<dbReference type="KEGG" id="caua:113051882"/>
<dbReference type="AlphaFoldDB" id="A0A6P6KL54"/>
<dbReference type="GO" id="GO:0005829">
    <property type="term" value="C:cytosol"/>
    <property type="evidence" value="ECO:0007669"/>
    <property type="project" value="UniProtKB-SubCell"/>
</dbReference>
<evidence type="ECO:0000256" key="1">
    <source>
        <dbReference type="ARBA" id="ARBA00004514"/>
    </source>
</evidence>
<keyword evidence="3" id="KW-0399">Innate immunity</keyword>
<keyword evidence="2" id="KW-0963">Cytoplasm</keyword>
<comment type="subcellular location">
    <subcellularLocation>
        <location evidence="1">Cytoplasm</location>
        <location evidence="1">Cytosol</location>
    </subcellularLocation>
</comment>
<dbReference type="RefSeq" id="XP_026071833.1">
    <property type="nucleotide sequence ID" value="XM_026216048.1"/>
</dbReference>
<dbReference type="Pfam" id="PF00619">
    <property type="entry name" value="CARD"/>
    <property type="match status" value="1"/>
</dbReference>
<dbReference type="PANTHER" id="PTHR46985">
    <property type="entry name" value="NACHT, LRR AND PYD DOMAINS-CONTAINING PROTEIN 1"/>
    <property type="match status" value="1"/>
</dbReference>
<dbReference type="SUPFAM" id="SSF47986">
    <property type="entry name" value="DEATH domain"/>
    <property type="match status" value="2"/>
</dbReference>
<dbReference type="PROSITE" id="PS50824">
    <property type="entry name" value="DAPIN"/>
    <property type="match status" value="1"/>
</dbReference>
<keyword evidence="4" id="KW-0391">Immunity</keyword>
<dbReference type="GeneID" id="113051882"/>
<dbReference type="PANTHER" id="PTHR46985:SF2">
    <property type="entry name" value="APOPTOSIS-ASSOCIATED SPECK-LIKE PROTEIN CONTAINING A CARD"/>
    <property type="match status" value="1"/>
</dbReference>
<accession>A0A6P6KL54</accession>
<evidence type="ECO:0000313" key="8">
    <source>
        <dbReference type="Proteomes" id="UP000515129"/>
    </source>
</evidence>
<dbReference type="CDD" id="cd08321">
    <property type="entry name" value="Pyrin_ASC-like"/>
    <property type="match status" value="1"/>
</dbReference>
<evidence type="ECO:0000256" key="5">
    <source>
        <dbReference type="ARBA" id="ARBA00023198"/>
    </source>
</evidence>
<dbReference type="GO" id="GO:0006954">
    <property type="term" value="P:inflammatory response"/>
    <property type="evidence" value="ECO:0007669"/>
    <property type="project" value="UniProtKB-KW"/>
</dbReference>
<evidence type="ECO:0000256" key="4">
    <source>
        <dbReference type="ARBA" id="ARBA00022859"/>
    </source>
</evidence>
<keyword evidence="5" id="KW-0395">Inflammatory response</keyword>
<dbReference type="Proteomes" id="UP000515129">
    <property type="component" value="Chromosome 32"/>
</dbReference>
<evidence type="ECO:0000256" key="2">
    <source>
        <dbReference type="ARBA" id="ARBA00022490"/>
    </source>
</evidence>
<dbReference type="SMART" id="SM01289">
    <property type="entry name" value="PYRIN"/>
    <property type="match status" value="1"/>
</dbReference>
<reference evidence="9 10" key="1">
    <citation type="submission" date="2025-04" db="UniProtKB">
        <authorList>
            <consortium name="RefSeq"/>
        </authorList>
    </citation>
    <scope>IDENTIFICATION</scope>
    <source>
        <strain evidence="9 10">Wakin</strain>
        <tissue evidence="9 10">Muscle</tissue>
    </source>
</reference>
<organism evidence="8 9">
    <name type="scientific">Carassius auratus</name>
    <name type="common">Goldfish</name>
    <dbReference type="NCBI Taxonomy" id="7957"/>
    <lineage>
        <taxon>Eukaryota</taxon>
        <taxon>Metazoa</taxon>
        <taxon>Chordata</taxon>
        <taxon>Craniata</taxon>
        <taxon>Vertebrata</taxon>
        <taxon>Euteleostomi</taxon>
        <taxon>Actinopterygii</taxon>
        <taxon>Neopterygii</taxon>
        <taxon>Teleostei</taxon>
        <taxon>Ostariophysi</taxon>
        <taxon>Cypriniformes</taxon>
        <taxon>Cyprinidae</taxon>
        <taxon>Cyprininae</taxon>
        <taxon>Carassius</taxon>
    </lineage>
</organism>
<keyword evidence="8" id="KW-1185">Reference proteome</keyword>
<evidence type="ECO:0000313" key="10">
    <source>
        <dbReference type="RefSeq" id="XP_026071833.1"/>
    </source>
</evidence>
<evidence type="ECO:0000313" key="9">
    <source>
        <dbReference type="RefSeq" id="XP_026071832.1"/>
    </source>
</evidence>
<dbReference type="InterPro" id="IPR004020">
    <property type="entry name" value="DAPIN"/>
</dbReference>